<dbReference type="NCBIfam" id="TIGR01764">
    <property type="entry name" value="excise"/>
    <property type="match status" value="1"/>
</dbReference>
<name>A0A7V3VTE4_9BACT</name>
<dbReference type="GO" id="GO:0005524">
    <property type="term" value="F:ATP binding"/>
    <property type="evidence" value="ECO:0007669"/>
    <property type="project" value="InterPro"/>
</dbReference>
<feature type="domain" description="Helix-turn-helix" evidence="1">
    <location>
        <begin position="5"/>
        <end position="54"/>
    </location>
</feature>
<dbReference type="AlphaFoldDB" id="A0A7V3VTE4"/>
<dbReference type="SUPFAM" id="SSF52540">
    <property type="entry name" value="P-loop containing nucleoside triphosphate hydrolases"/>
    <property type="match status" value="1"/>
</dbReference>
<protein>
    <submittedName>
        <fullName evidence="2">Helix-turn-helix domain-containing protein</fullName>
    </submittedName>
</protein>
<dbReference type="InterPro" id="IPR027417">
    <property type="entry name" value="P-loop_NTPase"/>
</dbReference>
<dbReference type="GO" id="GO:0003678">
    <property type="term" value="F:DNA helicase activity"/>
    <property type="evidence" value="ECO:0007669"/>
    <property type="project" value="InterPro"/>
</dbReference>
<dbReference type="InterPro" id="IPR036185">
    <property type="entry name" value="DNA_heli_DnaB-like_N_sf"/>
</dbReference>
<dbReference type="EMBL" id="DTPE01000195">
    <property type="protein sequence ID" value="HGE75436.1"/>
    <property type="molecule type" value="Genomic_DNA"/>
</dbReference>
<accession>A0A7V3VTE4</accession>
<dbReference type="InterPro" id="IPR041657">
    <property type="entry name" value="HTH_17"/>
</dbReference>
<dbReference type="SUPFAM" id="SSF46955">
    <property type="entry name" value="Putative DNA-binding domain"/>
    <property type="match status" value="1"/>
</dbReference>
<dbReference type="Pfam" id="PF13481">
    <property type="entry name" value="AAA_25"/>
    <property type="match status" value="1"/>
</dbReference>
<proteinExistence type="predicted"/>
<dbReference type="InterPro" id="IPR010093">
    <property type="entry name" value="SinI_DNA-bd"/>
</dbReference>
<organism evidence="2">
    <name type="scientific">Mesoaciditoga lauensis</name>
    <dbReference type="NCBI Taxonomy" id="1495039"/>
    <lineage>
        <taxon>Bacteria</taxon>
        <taxon>Thermotogati</taxon>
        <taxon>Thermotogota</taxon>
        <taxon>Thermotogae</taxon>
        <taxon>Mesoaciditogales</taxon>
        <taxon>Mesoaciditogaceae</taxon>
        <taxon>Mesoaciditoga</taxon>
    </lineage>
</organism>
<dbReference type="GO" id="GO:0003677">
    <property type="term" value="F:DNA binding"/>
    <property type="evidence" value="ECO:0007669"/>
    <property type="project" value="InterPro"/>
</dbReference>
<dbReference type="InterPro" id="IPR016136">
    <property type="entry name" value="DNA_helicase_N/primase_C"/>
</dbReference>
<gene>
    <name evidence="2" type="ORF">ENX73_04855</name>
</gene>
<dbReference type="SUPFAM" id="SSF48024">
    <property type="entry name" value="N-terminal domain of DnaB helicase"/>
    <property type="match status" value="1"/>
</dbReference>
<evidence type="ECO:0000259" key="1">
    <source>
        <dbReference type="Pfam" id="PF12728"/>
    </source>
</evidence>
<dbReference type="Gene3D" id="3.40.50.300">
    <property type="entry name" value="P-loop containing nucleotide triphosphate hydrolases"/>
    <property type="match status" value="1"/>
</dbReference>
<dbReference type="Pfam" id="PF12728">
    <property type="entry name" value="HTH_17"/>
    <property type="match status" value="1"/>
</dbReference>
<dbReference type="InterPro" id="IPR009061">
    <property type="entry name" value="DNA-bd_dom_put_sf"/>
</dbReference>
<dbReference type="GO" id="GO:0006260">
    <property type="term" value="P:DNA replication"/>
    <property type="evidence" value="ECO:0007669"/>
    <property type="project" value="InterPro"/>
</dbReference>
<reference evidence="2" key="1">
    <citation type="journal article" date="2020" name="mSystems">
        <title>Genome- and Community-Level Interaction Insights into Carbon Utilization and Element Cycling Functions of Hydrothermarchaeota in Hydrothermal Sediment.</title>
        <authorList>
            <person name="Zhou Z."/>
            <person name="Liu Y."/>
            <person name="Xu W."/>
            <person name="Pan J."/>
            <person name="Luo Z.H."/>
            <person name="Li M."/>
        </authorList>
    </citation>
    <scope>NUCLEOTIDE SEQUENCE [LARGE SCALE GENOMIC DNA]</scope>
    <source>
        <strain evidence="2">SpSt-966</strain>
    </source>
</reference>
<sequence>MEKRFLTIRETAEFLGLHFQSCYRLAWQGKLPACRIGRKLLIDKKRLEDWLTEQMPKNFRRGGMNAQIEKTKQIDELERLLLGALIFKPNLIEICNISDRDFLNPKGKKVFSEIAAIWEESRPAEIDPQLLYGRLSGDGNDGIGAYIGICENGGIKLDPENFWSRLTLLRQKRLELAISNAEKEGDYNRLISLTDEYRKLHESKEVPLISGSQIQVLDLHVNWVLDRFIPEKAITVLYAPGGTGKTTLALQISNAIAEGQQDLFGLKTTQKTCIYLDFENPLPVLADRVRQLQVNNVLFWHLSAEPHPPLLDSDNYSLLFSLPPESVLIFDSLRSAFAGDENSSQDVSNVFSRLKQLREAGYTIILLHHTPKANDKTYKGSTAISDLADHTLCLSRVNDEGQEIETSELLPETRYFFSTGLKSRYERYGVFLFFDGKQFTLAPDPNEEALREIHAYLLSEGPKLQAELRKWIPDNLGIKNLQKRLSLLRKGENRFWTVTQENRKKPKLYTAIDFGNTLEIQEKIQ</sequence>
<dbReference type="Gene3D" id="1.10.860.10">
    <property type="entry name" value="DNAb Helicase, Chain A"/>
    <property type="match status" value="1"/>
</dbReference>
<evidence type="ECO:0000313" key="2">
    <source>
        <dbReference type="EMBL" id="HGE75436.1"/>
    </source>
</evidence>
<comment type="caution">
    <text evidence="2">The sequence shown here is derived from an EMBL/GenBank/DDBJ whole genome shotgun (WGS) entry which is preliminary data.</text>
</comment>